<evidence type="ECO:0000256" key="2">
    <source>
        <dbReference type="RuleBase" id="RU361185"/>
    </source>
</evidence>
<keyword evidence="3" id="KW-0472">Membrane</keyword>
<dbReference type="Proteomes" id="UP000219369">
    <property type="component" value="Unassembled WGS sequence"/>
</dbReference>
<sequence length="604" mass="68107">MKNQLRYPASQHNKVHRLAEKRASYDLETVHSIMNRSFVFHVSFQPDAEDPFPTTIPMLGAMGNFAYPSAGLNEPQDCYIHGYISARMANLSRKAMDDGLPGLPVCVSVAKVDGLILALSAFTHSCNYRSAVLFGHAALVTDESEKLWALELLTNKIIPGRWDQVRQPPNKFELMQTQILRVRVTSGSAKVRAGPPADDKEDVQDPGVMKNVWSGYVPLVESMGQPIPSAYNQLQDVPEHVRDLQEGFNEEADAYNDKLVKQETRGINTQYSEPYRLYNTHISEYELGRPVTLYGDIPFMQAHRKDSYVGLCWLNAAETWIDITKTKTKTDTNTNTRWISEAGHPRRLDLPVTSPQGCAQGLCCPNRHHGAALGDLGHGMDRLKIPCDAIWLDIEYLIDKEWFTMRKLLDAFGRKLINIIDPNFNNTNGSNIATAGQAHHSGLTASTPPLSTDWWNGLFDYTVFKGTMVNTFIWKDMNEPSVFNAPEIIMPKDNLRFGGWEHRDLHNLNGMVFHNATYYAMMTRKEGSQRYGATLPGGNQASWGHLTVSLPMILLWAYLAFPLLALMLVAISAILTFFRGHAHINTCRREPHLMRALWFDDKLS</sequence>
<protein>
    <submittedName>
        <fullName evidence="6">Uncharacterized protein</fullName>
    </submittedName>
</protein>
<dbReference type="VEuPathDB" id="FungiDB:FOC1_g10004964"/>
<dbReference type="AlphaFoldDB" id="A0A2H3U5V4"/>
<proteinExistence type="inferred from homology"/>
<feature type="domain" description="Glycoside hydrolase family 31 N-terminal" evidence="5">
    <location>
        <begin position="264"/>
        <end position="322"/>
    </location>
</feature>
<reference evidence="7" key="1">
    <citation type="submission" date="2016-09" db="EMBL/GenBank/DDBJ databases">
        <authorList>
            <person name="Guldener U."/>
        </authorList>
    </citation>
    <scope>NUCLEOTIDE SEQUENCE [LARGE SCALE GENOMIC DNA]</scope>
    <source>
        <strain evidence="7">V64-1</strain>
    </source>
</reference>
<dbReference type="VEuPathDB" id="FungiDB:FOZG_17598"/>
<gene>
    <name evidence="6" type="ORF">FRV6_16418</name>
</gene>
<dbReference type="VEuPathDB" id="FungiDB:FOC4_g10000756"/>
<dbReference type="VEuPathDB" id="FungiDB:FOXG_06223"/>
<dbReference type="InterPro" id="IPR030458">
    <property type="entry name" value="Glyco_hydro_31_AS"/>
</dbReference>
<dbReference type="PROSITE" id="PS00129">
    <property type="entry name" value="GLYCOSYL_HYDROL_F31_1"/>
    <property type="match status" value="1"/>
</dbReference>
<dbReference type="Gene3D" id="3.20.20.80">
    <property type="entry name" value="Glycosidases"/>
    <property type="match status" value="1"/>
</dbReference>
<dbReference type="VEuPathDB" id="FungiDB:FOIG_16290"/>
<dbReference type="VEuPathDB" id="FungiDB:FOZG_17597"/>
<accession>A0A2H3U5V4</accession>
<keyword evidence="2" id="KW-0378">Hydrolase</keyword>
<dbReference type="GO" id="GO:0005975">
    <property type="term" value="P:carbohydrate metabolic process"/>
    <property type="evidence" value="ECO:0007669"/>
    <property type="project" value="InterPro"/>
</dbReference>
<keyword evidence="2" id="KW-0326">Glycosidase</keyword>
<dbReference type="InterPro" id="IPR000322">
    <property type="entry name" value="Glyco_hydro_31_TIM"/>
</dbReference>
<dbReference type="VEuPathDB" id="FungiDB:FOZG_17599"/>
<dbReference type="Pfam" id="PF13802">
    <property type="entry name" value="Gal_mutarotas_2"/>
    <property type="match status" value="1"/>
</dbReference>
<dbReference type="VEuPathDB" id="FungiDB:HZS61_007624"/>
<dbReference type="VEuPathDB" id="FungiDB:FOC1_g10014527"/>
<dbReference type="Pfam" id="PF12900">
    <property type="entry name" value="Pyridox_ox_2"/>
    <property type="match status" value="1"/>
</dbReference>
<dbReference type="InterPro" id="IPR024747">
    <property type="entry name" value="Pyridox_Oxase-rel"/>
</dbReference>
<dbReference type="EMBL" id="FMJY01000010">
    <property type="protein sequence ID" value="SCO92290.1"/>
    <property type="molecule type" value="Genomic_DNA"/>
</dbReference>
<evidence type="ECO:0000256" key="1">
    <source>
        <dbReference type="ARBA" id="ARBA00007806"/>
    </source>
</evidence>
<dbReference type="VEuPathDB" id="FungiDB:HZS61_007623"/>
<feature type="domain" description="Glycoside hydrolase family 31 TIM barrel" evidence="4">
    <location>
        <begin position="376"/>
        <end position="561"/>
    </location>
</feature>
<dbReference type="VEuPathDB" id="FungiDB:FOXG_07678"/>
<keyword evidence="3" id="KW-0812">Transmembrane</keyword>
<dbReference type="PANTHER" id="PTHR34071">
    <property type="entry name" value="5-NITROIMIDAZOLE ANTIBIOTICS RESISTANCE PROTEIN, NIMA-FAMILY-RELATED PROTEIN-RELATED"/>
    <property type="match status" value="1"/>
</dbReference>
<evidence type="ECO:0000259" key="5">
    <source>
        <dbReference type="Pfam" id="PF13802"/>
    </source>
</evidence>
<evidence type="ECO:0000259" key="4">
    <source>
        <dbReference type="Pfam" id="PF01055"/>
    </source>
</evidence>
<dbReference type="SUPFAM" id="SSF51445">
    <property type="entry name" value="(Trans)glycosidases"/>
    <property type="match status" value="1"/>
</dbReference>
<feature type="transmembrane region" description="Helical" evidence="3">
    <location>
        <begin position="555"/>
        <end position="578"/>
    </location>
</feature>
<evidence type="ECO:0000256" key="3">
    <source>
        <dbReference type="SAM" id="Phobius"/>
    </source>
</evidence>
<dbReference type="Gene3D" id="2.60.40.1760">
    <property type="entry name" value="glycosyl hydrolase (family 31)"/>
    <property type="match status" value="1"/>
</dbReference>
<dbReference type="PANTHER" id="PTHR34071:SF2">
    <property type="entry name" value="FLAVIN-NUCLEOTIDE-BINDING PROTEIN"/>
    <property type="match status" value="1"/>
</dbReference>
<dbReference type="VEuPathDB" id="FungiDB:FOMG_08888"/>
<keyword evidence="3" id="KW-1133">Transmembrane helix</keyword>
<dbReference type="InterPro" id="IPR012349">
    <property type="entry name" value="Split_barrel_FMN-bd"/>
</dbReference>
<dbReference type="VEuPathDB" id="FungiDB:FOIG_16291"/>
<dbReference type="Gene3D" id="2.30.110.10">
    <property type="entry name" value="Electron Transport, Fmn-binding Protein, Chain A"/>
    <property type="match status" value="1"/>
</dbReference>
<comment type="similarity">
    <text evidence="1 2">Belongs to the glycosyl hydrolase 31 family.</text>
</comment>
<dbReference type="SUPFAM" id="SSF50475">
    <property type="entry name" value="FMN-binding split barrel"/>
    <property type="match status" value="1"/>
</dbReference>
<dbReference type="VEuPathDB" id="FungiDB:FOC4_g10000755"/>
<evidence type="ECO:0000313" key="6">
    <source>
        <dbReference type="EMBL" id="SCO92290.1"/>
    </source>
</evidence>
<dbReference type="Pfam" id="PF01055">
    <property type="entry name" value="Glyco_hydro_31_2nd"/>
    <property type="match status" value="1"/>
</dbReference>
<name>A0A2H3U5V4_FUSOX</name>
<evidence type="ECO:0000313" key="7">
    <source>
        <dbReference type="Proteomes" id="UP000219369"/>
    </source>
</evidence>
<dbReference type="OrthoDB" id="444432at2759"/>
<organism evidence="6 7">
    <name type="scientific">Fusarium oxysporum</name>
    <name type="common">Fusarium vascular wilt</name>
    <dbReference type="NCBI Taxonomy" id="5507"/>
    <lineage>
        <taxon>Eukaryota</taxon>
        <taxon>Fungi</taxon>
        <taxon>Dikarya</taxon>
        <taxon>Ascomycota</taxon>
        <taxon>Pezizomycotina</taxon>
        <taxon>Sordariomycetes</taxon>
        <taxon>Hypocreomycetidae</taxon>
        <taxon>Hypocreales</taxon>
        <taxon>Nectriaceae</taxon>
        <taxon>Fusarium</taxon>
        <taxon>Fusarium oxysporum species complex</taxon>
    </lineage>
</organism>
<dbReference type="GO" id="GO:0004553">
    <property type="term" value="F:hydrolase activity, hydrolyzing O-glycosyl compounds"/>
    <property type="evidence" value="ECO:0007669"/>
    <property type="project" value="InterPro"/>
</dbReference>
<dbReference type="InterPro" id="IPR025887">
    <property type="entry name" value="Glyco_hydro_31_N_dom"/>
</dbReference>
<dbReference type="InterPro" id="IPR017853">
    <property type="entry name" value="GH"/>
</dbReference>